<sequence>MAQGRWQFQYQLTRSVARETRSLISGAGCHAVVGGGCWCAGVLCLTLTVALSVGYPGWKTLDMQHTRLSQQREAAPAAVAQSAPFERRG</sequence>
<reference evidence="1 2" key="1">
    <citation type="submission" date="2018-06" db="EMBL/GenBank/DDBJ databases">
        <authorList>
            <consortium name="Pathogen Informatics"/>
            <person name="Doyle S."/>
        </authorList>
    </citation>
    <scope>NUCLEOTIDE SEQUENCE [LARGE SCALE GENOMIC DNA]</scope>
    <source>
        <strain evidence="1 2">NCTC7295</strain>
    </source>
</reference>
<protein>
    <submittedName>
        <fullName evidence="1">Membrane protein</fullName>
    </submittedName>
</protein>
<evidence type="ECO:0000313" key="2">
    <source>
        <dbReference type="Proteomes" id="UP000254124"/>
    </source>
</evidence>
<organism evidence="1 2">
    <name type="scientific">Salmonella enterica subsp. arizonae</name>
    <dbReference type="NCBI Taxonomy" id="59203"/>
    <lineage>
        <taxon>Bacteria</taxon>
        <taxon>Pseudomonadati</taxon>
        <taxon>Pseudomonadota</taxon>
        <taxon>Gammaproteobacteria</taxon>
        <taxon>Enterobacterales</taxon>
        <taxon>Enterobacteriaceae</taxon>
        <taxon>Salmonella</taxon>
    </lineage>
</organism>
<evidence type="ECO:0000313" key="1">
    <source>
        <dbReference type="EMBL" id="SUG12838.1"/>
    </source>
</evidence>
<proteinExistence type="predicted"/>
<accession>A0A379S0L0</accession>
<dbReference type="Proteomes" id="UP000254124">
    <property type="component" value="Unassembled WGS sequence"/>
</dbReference>
<name>A0A379S0L0_SALER</name>
<dbReference type="EMBL" id="UGWZ01000001">
    <property type="protein sequence ID" value="SUG12838.1"/>
    <property type="molecule type" value="Genomic_DNA"/>
</dbReference>
<dbReference type="AlphaFoldDB" id="A0A379S0L0"/>
<gene>
    <name evidence="1" type="ORF">NCTC7295_00381</name>
</gene>